<keyword evidence="1" id="KW-0812">Transmembrane</keyword>
<keyword evidence="5" id="KW-1185">Reference proteome</keyword>
<dbReference type="AlphaFoldDB" id="A0A7X2ZV68"/>
<keyword evidence="1" id="KW-1133">Transmembrane helix</keyword>
<feature type="domain" description="Protein-glutamine gamma-glutamyltransferase-like C-terminal" evidence="3">
    <location>
        <begin position="169"/>
        <end position="232"/>
    </location>
</feature>
<dbReference type="InterPro" id="IPR025403">
    <property type="entry name" value="TgpA-like_C"/>
</dbReference>
<reference evidence="4 5" key="1">
    <citation type="journal article" date="2019" name="Mar. Drugs">
        <title>Comparative Genomics and CAZyme Genome Repertoires of Marine Zobellia amurskyensis KMM 3526(T) and Zobellia laminariae KMM 3676(T).</title>
        <authorList>
            <person name="Chernysheva N."/>
            <person name="Bystritskaya E."/>
            <person name="Stenkova A."/>
            <person name="Golovkin I."/>
            <person name="Nedashkovskaya O."/>
            <person name="Isaeva M."/>
        </authorList>
    </citation>
    <scope>NUCLEOTIDE SEQUENCE [LARGE SCALE GENOMIC DNA]</scope>
    <source>
        <strain evidence="4 5">KMM 3526</strain>
    </source>
</reference>
<sequence>MRKLHFFLLLGICWAGILSAQKDSLNISYDTDALEVKTISDSDLSKFYEDKAFQYEVDETDPTWWDDFKSWLNNLMLRIFENIFGIEEASGILAAFIRLVPYLLLGVLIYILIRFFLNINASALKQASKNKALVSVSEEEHIIKNENIQDLINQALAKKDFRLAVRYSYLQVLKLMSEKEIITWELQKTNDDYLNEIAKTELQNPFTSITRLYNFTWYGDFHITEIEYRKAEKTFLSIEKIISSNG</sequence>
<comment type="caution">
    <text evidence="4">The sequence shown here is derived from an EMBL/GenBank/DDBJ whole genome shotgun (WGS) entry which is preliminary data.</text>
</comment>
<evidence type="ECO:0000313" key="5">
    <source>
        <dbReference type="Proteomes" id="UP000540519"/>
    </source>
</evidence>
<organism evidence="4 5">
    <name type="scientific">Zobellia amurskyensis</name>
    <dbReference type="NCBI Taxonomy" id="248905"/>
    <lineage>
        <taxon>Bacteria</taxon>
        <taxon>Pseudomonadati</taxon>
        <taxon>Bacteroidota</taxon>
        <taxon>Flavobacteriia</taxon>
        <taxon>Flavobacteriales</taxon>
        <taxon>Flavobacteriaceae</taxon>
        <taxon>Zobellia</taxon>
    </lineage>
</organism>
<dbReference type="OrthoDB" id="5491447at2"/>
<keyword evidence="1" id="KW-0472">Membrane</keyword>
<gene>
    <name evidence="4" type="ORF">D9O36_14280</name>
</gene>
<feature type="chain" id="PRO_5030526466" evidence="2">
    <location>
        <begin position="21"/>
        <end position="246"/>
    </location>
</feature>
<accession>A0A7X2ZV68</accession>
<dbReference type="Proteomes" id="UP000540519">
    <property type="component" value="Unassembled WGS sequence"/>
</dbReference>
<name>A0A7X2ZV68_9FLAO</name>
<dbReference type="EMBL" id="RCNR01000030">
    <property type="protein sequence ID" value="MUH37015.1"/>
    <property type="molecule type" value="Genomic_DNA"/>
</dbReference>
<evidence type="ECO:0000313" key="4">
    <source>
        <dbReference type="EMBL" id="MUH37015.1"/>
    </source>
</evidence>
<dbReference type="RefSeq" id="WP_155600423.1">
    <property type="nucleotide sequence ID" value="NZ_RCNR01000030.1"/>
</dbReference>
<keyword evidence="2" id="KW-0732">Signal</keyword>
<protein>
    <submittedName>
        <fullName evidence="4">DUF4129 domain-containing protein</fullName>
    </submittedName>
</protein>
<dbReference type="Pfam" id="PF13559">
    <property type="entry name" value="DUF4129"/>
    <property type="match status" value="1"/>
</dbReference>
<evidence type="ECO:0000259" key="3">
    <source>
        <dbReference type="Pfam" id="PF13559"/>
    </source>
</evidence>
<evidence type="ECO:0000256" key="1">
    <source>
        <dbReference type="SAM" id="Phobius"/>
    </source>
</evidence>
<feature type="signal peptide" evidence="2">
    <location>
        <begin position="1"/>
        <end position="20"/>
    </location>
</feature>
<evidence type="ECO:0000256" key="2">
    <source>
        <dbReference type="SAM" id="SignalP"/>
    </source>
</evidence>
<proteinExistence type="predicted"/>
<feature type="transmembrane region" description="Helical" evidence="1">
    <location>
        <begin position="99"/>
        <end position="117"/>
    </location>
</feature>